<evidence type="ECO:0000256" key="1">
    <source>
        <dbReference type="ARBA" id="ARBA00001663"/>
    </source>
</evidence>
<comment type="subcellular location">
    <subcellularLocation>
        <location evidence="3">Cytoplasm</location>
    </subcellularLocation>
    <subcellularLocation>
        <location evidence="2">Nucleus</location>
    </subcellularLocation>
</comment>
<comment type="similarity">
    <text evidence="4">Belongs to the CAF1 family.</text>
</comment>
<dbReference type="EMBL" id="CAUJNA010000238">
    <property type="protein sequence ID" value="CAJ1374270.1"/>
    <property type="molecule type" value="Genomic_DNA"/>
</dbReference>
<keyword evidence="18" id="KW-1185">Reference proteome</keyword>
<dbReference type="PANTHER" id="PTHR10797">
    <property type="entry name" value="CCR4-NOT TRANSCRIPTION COMPLEX SUBUNIT"/>
    <property type="match status" value="1"/>
</dbReference>
<evidence type="ECO:0000256" key="4">
    <source>
        <dbReference type="ARBA" id="ARBA00008372"/>
    </source>
</evidence>
<dbReference type="GO" id="GO:0004535">
    <property type="term" value="F:poly(A)-specific ribonuclease activity"/>
    <property type="evidence" value="ECO:0007669"/>
    <property type="project" value="UniProtKB-EC"/>
</dbReference>
<dbReference type="GO" id="GO:0003723">
    <property type="term" value="F:RNA binding"/>
    <property type="evidence" value="ECO:0007669"/>
    <property type="project" value="UniProtKB-KW"/>
</dbReference>
<comment type="catalytic activity">
    <reaction evidence="1">
        <text>Exonucleolytic cleavage of poly(A) to 5'-AMP.</text>
        <dbReference type="EC" id="3.1.13.4"/>
    </reaction>
</comment>
<feature type="compositionally biased region" description="Pro residues" evidence="15">
    <location>
        <begin position="280"/>
        <end position="292"/>
    </location>
</feature>
<accession>A0AA36HS07</accession>
<dbReference type="GO" id="GO:0005634">
    <property type="term" value="C:nucleus"/>
    <property type="evidence" value="ECO:0007669"/>
    <property type="project" value="UniProtKB-SubCell"/>
</dbReference>
<dbReference type="SUPFAM" id="SSF53098">
    <property type="entry name" value="Ribonuclease H-like"/>
    <property type="match status" value="1"/>
</dbReference>
<evidence type="ECO:0000256" key="5">
    <source>
        <dbReference type="ARBA" id="ARBA00012161"/>
    </source>
</evidence>
<evidence type="ECO:0000256" key="13">
    <source>
        <dbReference type="ARBA" id="ARBA00023163"/>
    </source>
</evidence>
<keyword evidence="14" id="KW-0539">Nucleus</keyword>
<keyword evidence="16" id="KW-0812">Transmembrane</keyword>
<dbReference type="Proteomes" id="UP001178507">
    <property type="component" value="Unassembled WGS sequence"/>
</dbReference>
<keyword evidence="16" id="KW-1133">Transmembrane helix</keyword>
<dbReference type="GO" id="GO:0030014">
    <property type="term" value="C:CCR4-NOT complex"/>
    <property type="evidence" value="ECO:0007669"/>
    <property type="project" value="InterPro"/>
</dbReference>
<feature type="transmembrane region" description="Helical" evidence="16">
    <location>
        <begin position="410"/>
        <end position="431"/>
    </location>
</feature>
<protein>
    <recommendedName>
        <fullName evidence="5">poly(A)-specific ribonuclease</fullName>
        <ecNumber evidence="5">3.1.13.4</ecNumber>
    </recommendedName>
</protein>
<dbReference type="AlphaFoldDB" id="A0AA36HS07"/>
<evidence type="ECO:0000256" key="9">
    <source>
        <dbReference type="ARBA" id="ARBA00022801"/>
    </source>
</evidence>
<proteinExistence type="inferred from homology"/>
<comment type="caution">
    <text evidence="17">The sequence shown here is derived from an EMBL/GenBank/DDBJ whole genome shotgun (WGS) entry which is preliminary data.</text>
</comment>
<evidence type="ECO:0000256" key="11">
    <source>
        <dbReference type="ARBA" id="ARBA00022884"/>
    </source>
</evidence>
<keyword evidence="16" id="KW-0472">Membrane</keyword>
<keyword evidence="8" id="KW-0479">Metal-binding</keyword>
<dbReference type="GO" id="GO:0005737">
    <property type="term" value="C:cytoplasm"/>
    <property type="evidence" value="ECO:0007669"/>
    <property type="project" value="UniProtKB-SubCell"/>
</dbReference>
<dbReference type="GO" id="GO:0046872">
    <property type="term" value="F:metal ion binding"/>
    <property type="evidence" value="ECO:0007669"/>
    <property type="project" value="UniProtKB-KW"/>
</dbReference>
<reference evidence="17" key="1">
    <citation type="submission" date="2023-08" db="EMBL/GenBank/DDBJ databases">
        <authorList>
            <person name="Chen Y."/>
            <person name="Shah S."/>
            <person name="Dougan E. K."/>
            <person name="Thang M."/>
            <person name="Chan C."/>
        </authorList>
    </citation>
    <scope>NUCLEOTIDE SEQUENCE</scope>
</reference>
<evidence type="ECO:0000256" key="16">
    <source>
        <dbReference type="SAM" id="Phobius"/>
    </source>
</evidence>
<keyword evidence="13" id="KW-0804">Transcription</keyword>
<keyword evidence="9" id="KW-0378">Hydrolase</keyword>
<evidence type="ECO:0000256" key="8">
    <source>
        <dbReference type="ARBA" id="ARBA00022723"/>
    </source>
</evidence>
<feature type="region of interest" description="Disordered" evidence="15">
    <location>
        <begin position="278"/>
        <end position="375"/>
    </location>
</feature>
<evidence type="ECO:0000256" key="10">
    <source>
        <dbReference type="ARBA" id="ARBA00022839"/>
    </source>
</evidence>
<sequence length="432" mass="48989">MWQEEFRRPIRVWSRDWARREVQDWRSRWEFSWKRRWRTHLSRSDQAVWQPCGRLLHDVWSWNFNLEWDGLLSLLKGPVMVALDTEFPGFLHKDYPFADRNARYMALRENVDFLWPIQFGLAVADEHGGFLGAWTFNLSFDLATNLYSEESIRFLHAAGVDFPRHAVEGIDPAALAWRLGGSPLVGEGPEWVTFSGWYDWGYLLKLLIGRPLPYDVASFDELLAALCPVRHELRDVLPRGSLDALLGAFGLERLGPAHTAGSDALATLELYLRVRQAPSLTPPSPSPSPLAPLAPLASPLSQGERAEASPSEISTCSEIHEPKEAPQEQEPPPEEMDVASEPEAEERRSEESASESEAEARPRRARRRARGFAKGRRSERMLKEQIVSFMDISDNEVWEPVLKVFHATGAGSLCLAIAVFTLLVFSGFYLLL</sequence>
<evidence type="ECO:0000256" key="3">
    <source>
        <dbReference type="ARBA" id="ARBA00004496"/>
    </source>
</evidence>
<evidence type="ECO:0000313" key="17">
    <source>
        <dbReference type="EMBL" id="CAJ1374270.1"/>
    </source>
</evidence>
<organism evidence="17 18">
    <name type="scientific">Effrenium voratum</name>
    <dbReference type="NCBI Taxonomy" id="2562239"/>
    <lineage>
        <taxon>Eukaryota</taxon>
        <taxon>Sar</taxon>
        <taxon>Alveolata</taxon>
        <taxon>Dinophyceae</taxon>
        <taxon>Suessiales</taxon>
        <taxon>Symbiodiniaceae</taxon>
        <taxon>Effrenium</taxon>
    </lineage>
</organism>
<dbReference type="Pfam" id="PF04857">
    <property type="entry name" value="CAF1"/>
    <property type="match status" value="1"/>
</dbReference>
<evidence type="ECO:0000256" key="15">
    <source>
        <dbReference type="SAM" id="MobiDB-lite"/>
    </source>
</evidence>
<evidence type="ECO:0000256" key="14">
    <source>
        <dbReference type="ARBA" id="ARBA00023242"/>
    </source>
</evidence>
<keyword evidence="7" id="KW-0540">Nuclease</keyword>
<dbReference type="EC" id="3.1.13.4" evidence="5"/>
<evidence type="ECO:0000256" key="2">
    <source>
        <dbReference type="ARBA" id="ARBA00004123"/>
    </source>
</evidence>
<evidence type="ECO:0000256" key="12">
    <source>
        <dbReference type="ARBA" id="ARBA00023015"/>
    </source>
</evidence>
<evidence type="ECO:0000313" key="18">
    <source>
        <dbReference type="Proteomes" id="UP001178507"/>
    </source>
</evidence>
<gene>
    <name evidence="17" type="ORF">EVOR1521_LOCUS3859</name>
</gene>
<evidence type="ECO:0000256" key="7">
    <source>
        <dbReference type="ARBA" id="ARBA00022722"/>
    </source>
</evidence>
<dbReference type="InterPro" id="IPR006941">
    <property type="entry name" value="RNase_CAF1"/>
</dbReference>
<feature type="compositionally biased region" description="Basic residues" evidence="15">
    <location>
        <begin position="363"/>
        <end position="375"/>
    </location>
</feature>
<name>A0AA36HS07_9DINO</name>
<dbReference type="InterPro" id="IPR012337">
    <property type="entry name" value="RNaseH-like_sf"/>
</dbReference>
<keyword evidence="11" id="KW-0694">RNA-binding</keyword>
<keyword evidence="10" id="KW-0269">Exonuclease</keyword>
<keyword evidence="12" id="KW-0805">Transcription regulation</keyword>
<feature type="compositionally biased region" description="Acidic residues" evidence="15">
    <location>
        <begin position="331"/>
        <end position="344"/>
    </location>
</feature>
<dbReference type="InterPro" id="IPR036397">
    <property type="entry name" value="RNaseH_sf"/>
</dbReference>
<dbReference type="InterPro" id="IPR039637">
    <property type="entry name" value="CNOT7/CNOT8/Pop2"/>
</dbReference>
<keyword evidence="6" id="KW-0963">Cytoplasm</keyword>
<dbReference type="Gene3D" id="3.30.420.10">
    <property type="entry name" value="Ribonuclease H-like superfamily/Ribonuclease H"/>
    <property type="match status" value="1"/>
</dbReference>
<evidence type="ECO:0000256" key="6">
    <source>
        <dbReference type="ARBA" id="ARBA00022490"/>
    </source>
</evidence>